<evidence type="ECO:0000313" key="1">
    <source>
        <dbReference type="EMBL" id="EIT68059.1"/>
    </source>
</evidence>
<keyword evidence="2" id="KW-1185">Reference proteome</keyword>
<comment type="caution">
    <text evidence="1">The sequence shown here is derived from an EMBL/GenBank/DDBJ whole genome shotgun (WGS) entry which is preliminary data.</text>
</comment>
<protein>
    <submittedName>
        <fullName evidence="1">Uncharacterized protein</fullName>
    </submittedName>
</protein>
<sequence length="42" mass="4848">MTTPETEHWSASLRCWVAIGSLQLVVYNLVVDIITQHNRFFA</sequence>
<evidence type="ECO:0000313" key="2">
    <source>
        <dbReference type="Proteomes" id="UP000003704"/>
    </source>
</evidence>
<reference evidence="1 2" key="1">
    <citation type="journal article" date="2012" name="J. Bacteriol.">
        <title>Genome Sequence of n-Alkane-Degrading Hydrocarboniphaga effusa Strain AP103T (ATCC BAA-332T).</title>
        <authorList>
            <person name="Chang H.K."/>
            <person name="Zylstra G.J."/>
            <person name="Chae J.C."/>
        </authorList>
    </citation>
    <scope>NUCLEOTIDE SEQUENCE [LARGE SCALE GENOMIC DNA]</scope>
    <source>
        <strain evidence="1 2">AP103</strain>
    </source>
</reference>
<name>I7Z8C9_9GAMM</name>
<accession>I7Z8C9</accession>
<gene>
    <name evidence="1" type="ORF">WQQ_44940</name>
</gene>
<proteinExistence type="predicted"/>
<organism evidence="1 2">
    <name type="scientific">Hydrocarboniphaga effusa AP103</name>
    <dbReference type="NCBI Taxonomy" id="1172194"/>
    <lineage>
        <taxon>Bacteria</taxon>
        <taxon>Pseudomonadati</taxon>
        <taxon>Pseudomonadota</taxon>
        <taxon>Gammaproteobacteria</taxon>
        <taxon>Nevskiales</taxon>
        <taxon>Nevskiaceae</taxon>
        <taxon>Hydrocarboniphaga</taxon>
    </lineage>
</organism>
<dbReference type="AlphaFoldDB" id="I7Z8C9"/>
<dbReference type="EMBL" id="AKGD01000004">
    <property type="protein sequence ID" value="EIT68059.1"/>
    <property type="molecule type" value="Genomic_DNA"/>
</dbReference>
<dbReference type="Proteomes" id="UP000003704">
    <property type="component" value="Unassembled WGS sequence"/>
</dbReference>